<dbReference type="GO" id="GO:0016787">
    <property type="term" value="F:hydrolase activity"/>
    <property type="evidence" value="ECO:0007669"/>
    <property type="project" value="InterPro"/>
</dbReference>
<comment type="caution">
    <text evidence="3">The sequence shown here is derived from an EMBL/GenBank/DDBJ whole genome shotgun (WGS) entry which is preliminary data.</text>
</comment>
<dbReference type="EMBL" id="AZCX01000003">
    <property type="protein sequence ID" value="KRK48376.1"/>
    <property type="molecule type" value="Genomic_DNA"/>
</dbReference>
<dbReference type="Gene3D" id="3.30.420.40">
    <property type="match status" value="1"/>
</dbReference>
<feature type="domain" description="Hydantoinase A/oxoprolinase" evidence="1">
    <location>
        <begin position="193"/>
        <end position="364"/>
    </location>
</feature>
<protein>
    <submittedName>
        <fullName evidence="3">Hydantoinase oxoprolinase</fullName>
    </submittedName>
</protein>
<dbReference type="PANTHER" id="PTHR11365">
    <property type="entry name" value="5-OXOPROLINASE RELATED"/>
    <property type="match status" value="1"/>
</dbReference>
<dbReference type="SUPFAM" id="SSF53067">
    <property type="entry name" value="Actin-like ATPase domain"/>
    <property type="match status" value="2"/>
</dbReference>
<dbReference type="AlphaFoldDB" id="A0A0R1HPJ5"/>
<dbReference type="InterPro" id="IPR008040">
    <property type="entry name" value="Hydant_A_N"/>
</dbReference>
<dbReference type="Proteomes" id="UP000050911">
    <property type="component" value="Unassembled WGS sequence"/>
</dbReference>
<dbReference type="InterPro" id="IPR045079">
    <property type="entry name" value="Oxoprolinase-like"/>
</dbReference>
<dbReference type="STRING" id="1302272.FC96_GL001476"/>
<dbReference type="PANTHER" id="PTHR11365:SF10">
    <property type="entry name" value="HYDANTOINASE_OXOPROLINASE"/>
    <property type="match status" value="1"/>
</dbReference>
<dbReference type="RefSeq" id="WP_056942234.1">
    <property type="nucleotide sequence ID" value="NZ_AZCX01000003.1"/>
</dbReference>
<sequence>MYRLGIDVGGTNTDAIILNDRLQVIASVKAHTTQNIESGIFNALTKVLQLAHISPSEITQAMLGTTQCTNAIVERKHLAKVGVLRVGYPATASVPPYTAWPEDMVEALGGYTAIVDGGFETDGRVLNEIDKKQIVNILSDWKGKVESVAITGVFSSVNDEQEEVVGKLAKQMLGEDVPVSLSSKIGSLGLIERENATILNASLAKVIQNTVDGFKKALENEGVVNARLYLCQNDGTLMSSEFARRYPILTIGSGPTNSIRGAAYLAEIRNAIVVDVGGTTTDLGVLQNGFPRESSLAIEVGGITTNFRMPDVISIGLGGGSIVTVNDDGSVSVGPKSVGYKIVEEAITFGGDTLTATDVAVRLGMSTVGNPERVAKKVDLGVAEKAMEEIKRMVEDAVDKMKTNANDASIVLVGGGSIIVPEKLAGVSKAVKDQLGSVANAIGASIAQISGQIEQIYVYSEQNREESLNDAQRQAADLAKEAGADANTLELVEVEEIPIAYNADGSTKVRVKIVGDLS</sequence>
<evidence type="ECO:0000313" key="3">
    <source>
        <dbReference type="EMBL" id="KRK48376.1"/>
    </source>
</evidence>
<proteinExistence type="predicted"/>
<evidence type="ECO:0000313" key="4">
    <source>
        <dbReference type="Proteomes" id="UP000050911"/>
    </source>
</evidence>
<keyword evidence="4" id="KW-1185">Reference proteome</keyword>
<dbReference type="Pfam" id="PF01968">
    <property type="entry name" value="Hydantoinase_A"/>
    <property type="match status" value="1"/>
</dbReference>
<name>A0A0R1HPJ5_9LACO</name>
<evidence type="ECO:0000259" key="1">
    <source>
        <dbReference type="Pfam" id="PF01968"/>
    </source>
</evidence>
<dbReference type="InterPro" id="IPR043129">
    <property type="entry name" value="ATPase_NBD"/>
</dbReference>
<gene>
    <name evidence="3" type="ORF">FC96_GL001476</name>
</gene>
<dbReference type="OrthoDB" id="9768323at2"/>
<accession>A0A0R1HPJ5</accession>
<organism evidence="3 4">
    <name type="scientific">Secundilactobacillus kimchicus JCM 15530</name>
    <dbReference type="NCBI Taxonomy" id="1302272"/>
    <lineage>
        <taxon>Bacteria</taxon>
        <taxon>Bacillati</taxon>
        <taxon>Bacillota</taxon>
        <taxon>Bacilli</taxon>
        <taxon>Lactobacillales</taxon>
        <taxon>Lactobacillaceae</taxon>
        <taxon>Secundilactobacillus</taxon>
    </lineage>
</organism>
<reference evidence="3 4" key="1">
    <citation type="journal article" date="2015" name="Genome Announc.">
        <title>Expanding the biotechnology potential of lactobacilli through comparative genomics of 213 strains and associated genera.</title>
        <authorList>
            <person name="Sun Z."/>
            <person name="Harris H.M."/>
            <person name="McCann A."/>
            <person name="Guo C."/>
            <person name="Argimon S."/>
            <person name="Zhang W."/>
            <person name="Yang X."/>
            <person name="Jeffery I.B."/>
            <person name="Cooney J.C."/>
            <person name="Kagawa T.F."/>
            <person name="Liu W."/>
            <person name="Song Y."/>
            <person name="Salvetti E."/>
            <person name="Wrobel A."/>
            <person name="Rasinkangas P."/>
            <person name="Parkhill J."/>
            <person name="Rea M.C."/>
            <person name="O'Sullivan O."/>
            <person name="Ritari J."/>
            <person name="Douillard F.P."/>
            <person name="Paul Ross R."/>
            <person name="Yang R."/>
            <person name="Briner A.E."/>
            <person name="Felis G.E."/>
            <person name="de Vos W.M."/>
            <person name="Barrangou R."/>
            <person name="Klaenhammer T.R."/>
            <person name="Caufield P.W."/>
            <person name="Cui Y."/>
            <person name="Zhang H."/>
            <person name="O'Toole P.W."/>
        </authorList>
    </citation>
    <scope>NUCLEOTIDE SEQUENCE [LARGE SCALE GENOMIC DNA]</scope>
    <source>
        <strain evidence="3 4">JCM 15530</strain>
    </source>
</reference>
<dbReference type="Pfam" id="PF05378">
    <property type="entry name" value="Hydant_A_N"/>
    <property type="match status" value="1"/>
</dbReference>
<evidence type="ECO:0000259" key="2">
    <source>
        <dbReference type="Pfam" id="PF05378"/>
    </source>
</evidence>
<dbReference type="PATRIC" id="fig|1302272.5.peg.1491"/>
<feature type="domain" description="Hydantoinase/oxoprolinase N-terminal" evidence="2">
    <location>
        <begin position="3"/>
        <end position="172"/>
    </location>
</feature>
<dbReference type="InterPro" id="IPR002821">
    <property type="entry name" value="Hydantoinase_A"/>
</dbReference>